<name>A0A1Q2CYS2_9ACTN</name>
<evidence type="ECO:0000256" key="1">
    <source>
        <dbReference type="SAM" id="Phobius"/>
    </source>
</evidence>
<keyword evidence="3" id="KW-1185">Reference proteome</keyword>
<dbReference type="Proteomes" id="UP000188235">
    <property type="component" value="Chromosome"/>
</dbReference>
<feature type="transmembrane region" description="Helical" evidence="1">
    <location>
        <begin position="30"/>
        <end position="51"/>
    </location>
</feature>
<dbReference type="KEGG" id="tfa:BW733_10530"/>
<dbReference type="AlphaFoldDB" id="A0A1Q2CYS2"/>
<keyword evidence="1" id="KW-1133">Transmembrane helix</keyword>
<evidence type="ECO:0000313" key="2">
    <source>
        <dbReference type="EMBL" id="AQP51204.1"/>
    </source>
</evidence>
<organism evidence="2 3">
    <name type="scientific">Tessaracoccus flavescens</name>
    <dbReference type="NCBI Taxonomy" id="399497"/>
    <lineage>
        <taxon>Bacteria</taxon>
        <taxon>Bacillati</taxon>
        <taxon>Actinomycetota</taxon>
        <taxon>Actinomycetes</taxon>
        <taxon>Propionibacteriales</taxon>
        <taxon>Propionibacteriaceae</taxon>
        <taxon>Tessaracoccus</taxon>
    </lineage>
</organism>
<reference evidence="2 3" key="1">
    <citation type="journal article" date="2008" name="Int. J. Syst. Evol. Microbiol.">
        <title>Tessaracoccus flavescens sp. nov., isolated from marine sediment.</title>
        <authorList>
            <person name="Lee D.W."/>
            <person name="Lee S.D."/>
        </authorList>
    </citation>
    <scope>NUCLEOTIDE SEQUENCE [LARGE SCALE GENOMIC DNA]</scope>
    <source>
        <strain evidence="2 3">SST-39T</strain>
    </source>
</reference>
<dbReference type="STRING" id="399497.BW733_10530"/>
<keyword evidence="1" id="KW-0812">Transmembrane</keyword>
<sequence>MRIITSIISLVILVVFILIFGKTWNTGWTITIVVLWVLSTAFWFLVTVDALRRAKRDLGLIPEGDAFYLDPEGIEFVFPKPVRVRWSEVTGFKLTGRNFGAGPALTVDADGQEVARIPVSFLDATPAVIDSAAQAYSLGRVRLDTGALDRIL</sequence>
<proteinExistence type="predicted"/>
<feature type="transmembrane region" description="Helical" evidence="1">
    <location>
        <begin position="7"/>
        <end position="24"/>
    </location>
</feature>
<keyword evidence="1" id="KW-0472">Membrane</keyword>
<protein>
    <recommendedName>
        <fullName evidence="4">PH domain-containing protein</fullName>
    </recommendedName>
</protein>
<dbReference type="EMBL" id="CP019607">
    <property type="protein sequence ID" value="AQP51204.1"/>
    <property type="molecule type" value="Genomic_DNA"/>
</dbReference>
<accession>A0A1Q2CYS2</accession>
<evidence type="ECO:0000313" key="3">
    <source>
        <dbReference type="Proteomes" id="UP000188235"/>
    </source>
</evidence>
<evidence type="ECO:0008006" key="4">
    <source>
        <dbReference type="Google" id="ProtNLM"/>
    </source>
</evidence>
<gene>
    <name evidence="2" type="ORF">BW733_10530</name>
</gene>